<dbReference type="KEGG" id="cate:C2869_11505"/>
<keyword evidence="1 2" id="KW-0808">Transferase</keyword>
<dbReference type="AlphaFoldDB" id="A0A2S0VS33"/>
<accession>A0A2S0VS33</accession>
<evidence type="ECO:0000313" key="4">
    <source>
        <dbReference type="EMBL" id="AWB67026.1"/>
    </source>
</evidence>
<evidence type="ECO:0000256" key="1">
    <source>
        <dbReference type="ARBA" id="ARBA00022679"/>
    </source>
</evidence>
<evidence type="ECO:0000259" key="3">
    <source>
        <dbReference type="Pfam" id="PF01743"/>
    </source>
</evidence>
<dbReference type="SUPFAM" id="SSF81301">
    <property type="entry name" value="Nucleotidyltransferase"/>
    <property type="match status" value="1"/>
</dbReference>
<dbReference type="InterPro" id="IPR002646">
    <property type="entry name" value="PolA_pol_head_dom"/>
</dbReference>
<sequence length="261" mass="30208">MAKTAVNRTALTQRLRRFFYSHNTGRRQVSEITNQLLDIGKVYLFGGAIRDIALEGVRNFYSDLDFVVDCVPSDLDTLMQHLSKTYPVTKNKFGGYRLLCSKWWLDIWALSNTWAFKQGVVKLESPQSLLNTTILNWDAIIFDMQTEQLGYKNGYFQQLQQGLLDINLVSNPNPIGAYVRVLRCLANKKVDSLSLSLRHYLNANNYLTHDELIKYEIQHFSSCYLQEFNWQALEQTQKNNQSTPVKWLGSEKNLPLLIDDQ</sequence>
<proteinExistence type="inferred from homology"/>
<dbReference type="RefSeq" id="WP_108603075.1">
    <property type="nucleotide sequence ID" value="NZ_CP026604.1"/>
</dbReference>
<dbReference type="Gene3D" id="3.30.460.10">
    <property type="entry name" value="Beta Polymerase, domain 2"/>
    <property type="match status" value="1"/>
</dbReference>
<dbReference type="EMBL" id="CP026604">
    <property type="protein sequence ID" value="AWB67026.1"/>
    <property type="molecule type" value="Genomic_DNA"/>
</dbReference>
<keyword evidence="5" id="KW-1185">Reference proteome</keyword>
<evidence type="ECO:0000313" key="5">
    <source>
        <dbReference type="Proteomes" id="UP000244441"/>
    </source>
</evidence>
<dbReference type="Proteomes" id="UP000244441">
    <property type="component" value="Chromosome"/>
</dbReference>
<evidence type="ECO:0000256" key="2">
    <source>
        <dbReference type="RuleBase" id="RU003953"/>
    </source>
</evidence>
<dbReference type="GO" id="GO:0016779">
    <property type="term" value="F:nucleotidyltransferase activity"/>
    <property type="evidence" value="ECO:0007669"/>
    <property type="project" value="InterPro"/>
</dbReference>
<protein>
    <recommendedName>
        <fullName evidence="3">Poly A polymerase head domain-containing protein</fullName>
    </recommendedName>
</protein>
<gene>
    <name evidence="4" type="ORF">C2869_11505</name>
</gene>
<comment type="similarity">
    <text evidence="2">Belongs to the tRNA nucleotidyltransferase/poly(A) polymerase family.</text>
</comment>
<dbReference type="GO" id="GO:0003723">
    <property type="term" value="F:RNA binding"/>
    <property type="evidence" value="ECO:0007669"/>
    <property type="project" value="UniProtKB-KW"/>
</dbReference>
<organism evidence="4 5">
    <name type="scientific">Saccharobesus litoralis</name>
    <dbReference type="NCBI Taxonomy" id="2172099"/>
    <lineage>
        <taxon>Bacteria</taxon>
        <taxon>Pseudomonadati</taxon>
        <taxon>Pseudomonadota</taxon>
        <taxon>Gammaproteobacteria</taxon>
        <taxon>Alteromonadales</taxon>
        <taxon>Alteromonadaceae</taxon>
        <taxon>Saccharobesus</taxon>
    </lineage>
</organism>
<dbReference type="Pfam" id="PF01743">
    <property type="entry name" value="PolyA_pol"/>
    <property type="match status" value="1"/>
</dbReference>
<feature type="domain" description="Poly A polymerase head" evidence="3">
    <location>
        <begin position="42"/>
        <end position="107"/>
    </location>
</feature>
<dbReference type="InterPro" id="IPR043519">
    <property type="entry name" value="NT_sf"/>
</dbReference>
<dbReference type="GO" id="GO:0006396">
    <property type="term" value="P:RNA processing"/>
    <property type="evidence" value="ECO:0007669"/>
    <property type="project" value="InterPro"/>
</dbReference>
<keyword evidence="2" id="KW-0694">RNA-binding</keyword>
<name>A0A2S0VS33_9ALTE</name>
<dbReference type="OrthoDB" id="5510318at2"/>
<reference evidence="4 5" key="1">
    <citation type="submission" date="2018-01" db="EMBL/GenBank/DDBJ databases">
        <title>Genome sequence of a Cantenovulum-like bacteria.</title>
        <authorList>
            <person name="Tan W.R."/>
            <person name="Lau N.-S."/>
            <person name="Go F."/>
            <person name="Amirul A.-A.A."/>
        </authorList>
    </citation>
    <scope>NUCLEOTIDE SEQUENCE [LARGE SCALE GENOMIC DNA]</scope>
    <source>
        <strain evidence="4 5">CCB-QB4</strain>
    </source>
</reference>